<organism evidence="1 2">
    <name type="scientific">Allacma fusca</name>
    <dbReference type="NCBI Taxonomy" id="39272"/>
    <lineage>
        <taxon>Eukaryota</taxon>
        <taxon>Metazoa</taxon>
        <taxon>Ecdysozoa</taxon>
        <taxon>Arthropoda</taxon>
        <taxon>Hexapoda</taxon>
        <taxon>Collembola</taxon>
        <taxon>Symphypleona</taxon>
        <taxon>Sminthuridae</taxon>
        <taxon>Allacma</taxon>
    </lineage>
</organism>
<dbReference type="Proteomes" id="UP000708208">
    <property type="component" value="Unassembled WGS sequence"/>
</dbReference>
<sequence length="8" mass="975">NHQGEYID</sequence>
<protein>
    <submittedName>
        <fullName evidence="1">Uncharacterized protein</fullName>
    </submittedName>
</protein>
<gene>
    <name evidence="1" type="ORF">AFUS01_LOCUS31213</name>
</gene>
<name>A0A8J2PEN9_9HEXA</name>
<evidence type="ECO:0000313" key="1">
    <source>
        <dbReference type="EMBL" id="CAG7820842.1"/>
    </source>
</evidence>
<proteinExistence type="predicted"/>
<reference evidence="1" key="1">
    <citation type="submission" date="2021-06" db="EMBL/GenBank/DDBJ databases">
        <authorList>
            <person name="Hodson N. C."/>
            <person name="Mongue J. A."/>
            <person name="Jaron S. K."/>
        </authorList>
    </citation>
    <scope>NUCLEOTIDE SEQUENCE</scope>
</reference>
<feature type="non-terminal residue" evidence="1">
    <location>
        <position position="1"/>
    </location>
</feature>
<keyword evidence="2" id="KW-1185">Reference proteome</keyword>
<accession>A0A8J2PEN9</accession>
<comment type="caution">
    <text evidence="1">The sequence shown here is derived from an EMBL/GenBank/DDBJ whole genome shotgun (WGS) entry which is preliminary data.</text>
</comment>
<evidence type="ECO:0000313" key="2">
    <source>
        <dbReference type="Proteomes" id="UP000708208"/>
    </source>
</evidence>
<dbReference type="EMBL" id="CAJVCH010491859">
    <property type="protein sequence ID" value="CAG7820842.1"/>
    <property type="molecule type" value="Genomic_DNA"/>
</dbReference>